<reference evidence="1 2" key="1">
    <citation type="submission" date="2015-03" db="EMBL/GenBank/DDBJ databases">
        <title>Genome sequencing of Methylobacterium variabile DSM 16961.</title>
        <authorList>
            <person name="Chaudhry V."/>
            <person name="Patil P.B."/>
        </authorList>
    </citation>
    <scope>NUCLEOTIDE SEQUENCE [LARGE SCALE GENOMIC DNA]</scope>
    <source>
        <strain evidence="1 2">DSM 16961</strain>
    </source>
</reference>
<organism evidence="1 2">
    <name type="scientific">Methylobacterium variabile</name>
    <dbReference type="NCBI Taxonomy" id="298794"/>
    <lineage>
        <taxon>Bacteria</taxon>
        <taxon>Pseudomonadati</taxon>
        <taxon>Pseudomonadota</taxon>
        <taxon>Alphaproteobacteria</taxon>
        <taxon>Hyphomicrobiales</taxon>
        <taxon>Methylobacteriaceae</taxon>
        <taxon>Methylobacterium</taxon>
    </lineage>
</organism>
<dbReference type="AlphaFoldDB" id="A0A0J6SJI4"/>
<dbReference type="EMBL" id="LABY01000118">
    <property type="protein sequence ID" value="KMO35445.1"/>
    <property type="molecule type" value="Genomic_DNA"/>
</dbReference>
<accession>A0A0J6SJI4</accession>
<evidence type="ECO:0000313" key="2">
    <source>
        <dbReference type="Proteomes" id="UP000035955"/>
    </source>
</evidence>
<evidence type="ECO:0000313" key="1">
    <source>
        <dbReference type="EMBL" id="KMO35445.1"/>
    </source>
</evidence>
<gene>
    <name evidence="1" type="ORF">VQ02_17330</name>
</gene>
<dbReference type="RefSeq" id="WP_048445449.1">
    <property type="nucleotide sequence ID" value="NZ_LABY01000118.1"/>
</dbReference>
<comment type="caution">
    <text evidence="1">The sequence shown here is derived from an EMBL/GenBank/DDBJ whole genome shotgun (WGS) entry which is preliminary data.</text>
</comment>
<name>A0A0J6SJI4_9HYPH</name>
<sequence length="471" mass="49884">MVAVPFPTSSGPGAIPGEGSGRLVNVFAAKDGAVVRWYPVPGLDVVAQPKAVAPRGGLVVGASLYLAREDLLFVLRGDGRFSRVGALDGSKPVTMARNNRAPVPDVVAVTDVGAFVVTATGVQDYPGTVIGQPNSVSFLDGYFLFTYADGTIRASGTTAEPTNTTAMNDQSYTRAEAKPDGLLRGTVSAGQFFAWGASSVEVYDDAGTSPFPLARSAVIPVGLLGPWCVAGFEDGWDRQQIFVASDGTVRRLSGYQPEIVSTRAVERFIAAAPRPDSLRACVYTHGGNAIWALSSPRGTWEFNATVGEWNERMSRGQLRWRAETSIRFNNRWILGDVVTGDVLALNPAGRREAGETITSRIESQPLASFPARTRVSGLEVDITTGQGRAAGAAPIETDPSCLISWSHDGGMSWGNALQRPIGPPGVGGRRVSVGDLGRSTREGLRVAVEVSDPVPFVFKGADLPRVTVRKP</sequence>
<dbReference type="OrthoDB" id="7842371at2"/>
<proteinExistence type="predicted"/>
<dbReference type="PATRIC" id="fig|298794.3.peg.565"/>
<keyword evidence="2" id="KW-1185">Reference proteome</keyword>
<protein>
    <submittedName>
        <fullName evidence="1">Uncharacterized protein</fullName>
    </submittedName>
</protein>
<dbReference type="Proteomes" id="UP000035955">
    <property type="component" value="Unassembled WGS sequence"/>
</dbReference>